<proteinExistence type="predicted"/>
<organism evidence="2 3">
    <name type="scientific">Wuchereria bancrofti</name>
    <dbReference type="NCBI Taxonomy" id="6293"/>
    <lineage>
        <taxon>Eukaryota</taxon>
        <taxon>Metazoa</taxon>
        <taxon>Ecdysozoa</taxon>
        <taxon>Nematoda</taxon>
        <taxon>Chromadorea</taxon>
        <taxon>Rhabditida</taxon>
        <taxon>Spirurina</taxon>
        <taxon>Spiruromorpha</taxon>
        <taxon>Filarioidea</taxon>
        <taxon>Onchocercidae</taxon>
        <taxon>Wuchereria</taxon>
    </lineage>
</organism>
<dbReference type="Pfam" id="PF00102">
    <property type="entry name" value="Y_phosphatase"/>
    <property type="match status" value="1"/>
</dbReference>
<dbReference type="InterPro" id="IPR029021">
    <property type="entry name" value="Prot-tyrosine_phosphatase-like"/>
</dbReference>
<dbReference type="SUPFAM" id="SSF52799">
    <property type="entry name" value="(Phosphotyrosine protein) phosphatases II"/>
    <property type="match status" value="1"/>
</dbReference>
<dbReference type="Gene3D" id="3.90.190.10">
    <property type="entry name" value="Protein tyrosine phosphatase superfamily"/>
    <property type="match status" value="1"/>
</dbReference>
<dbReference type="EMBL" id="ADBV01000805">
    <property type="protein sequence ID" value="EJW86257.1"/>
    <property type="molecule type" value="Genomic_DNA"/>
</dbReference>
<accession>J9F9L3</accession>
<sequence>MLRLEIFPCRTSALANIVQRFGSRVREALATASEAISNAVVDNDPITTPVESMSRFIKDMNEKGMAGLASEYRKIDVEDAPFDVLCIDETRVVLKIGPASSGDYIHANYVLFSEFQNKFICTQVFFNFYIIT</sequence>
<comment type="caution">
    <text evidence="2">The sequence shown here is derived from an EMBL/GenBank/DDBJ whole genome shotgun (WGS) entry which is preliminary data.</text>
</comment>
<dbReference type="InterPro" id="IPR052782">
    <property type="entry name" value="Oocyte-zygote_transition_reg"/>
</dbReference>
<gene>
    <name evidence="2" type="ORF">WUBG_02831</name>
</gene>
<feature type="domain" description="Tyrosine-protein phosphatase" evidence="1">
    <location>
        <begin position="83"/>
        <end position="123"/>
    </location>
</feature>
<dbReference type="PANTHER" id="PTHR46163:SF5">
    <property type="entry name" value="TYROSINE-PROTEIN PHOSPHATASE"/>
    <property type="match status" value="1"/>
</dbReference>
<dbReference type="GO" id="GO:0004725">
    <property type="term" value="F:protein tyrosine phosphatase activity"/>
    <property type="evidence" value="ECO:0007669"/>
    <property type="project" value="InterPro"/>
</dbReference>
<evidence type="ECO:0000313" key="2">
    <source>
        <dbReference type="EMBL" id="EJW86257.1"/>
    </source>
</evidence>
<dbReference type="InterPro" id="IPR000242">
    <property type="entry name" value="PTP_cat"/>
</dbReference>
<dbReference type="AlphaFoldDB" id="J9F9L3"/>
<evidence type="ECO:0000259" key="1">
    <source>
        <dbReference type="Pfam" id="PF00102"/>
    </source>
</evidence>
<dbReference type="PANTHER" id="PTHR46163">
    <property type="entry name" value="TYROSINE-PROTEIN PHOSPHATASE-RELATED"/>
    <property type="match status" value="1"/>
</dbReference>
<reference evidence="3" key="1">
    <citation type="submission" date="2012-08" db="EMBL/GenBank/DDBJ databases">
        <title>The Genome Sequence of Wuchereria bancrofti.</title>
        <authorList>
            <person name="Nutman T.B."/>
            <person name="Fink D.L."/>
            <person name="Russ C."/>
            <person name="Young S."/>
            <person name="Zeng Q."/>
            <person name="Koehrsen M."/>
            <person name="Alvarado L."/>
            <person name="Berlin A."/>
            <person name="Chapman S.B."/>
            <person name="Chen Z."/>
            <person name="Freedman E."/>
            <person name="Gellesch M."/>
            <person name="Goldberg J."/>
            <person name="Griggs A."/>
            <person name="Gujja S."/>
            <person name="Heilman E.R."/>
            <person name="Heiman D."/>
            <person name="Hepburn T."/>
            <person name="Howarth C."/>
            <person name="Jen D."/>
            <person name="Larson L."/>
            <person name="Lewis B."/>
            <person name="Mehta T."/>
            <person name="Park D."/>
            <person name="Pearson M."/>
            <person name="Roberts A."/>
            <person name="Saif S."/>
            <person name="Shea T."/>
            <person name="Shenoy N."/>
            <person name="Sisk P."/>
            <person name="Stolte C."/>
            <person name="Sykes S."/>
            <person name="Walk T."/>
            <person name="White J."/>
            <person name="Yandava C."/>
            <person name="Haas B."/>
            <person name="Henn M.R."/>
            <person name="Nusbaum C."/>
            <person name="Birren B."/>
        </authorList>
    </citation>
    <scope>NUCLEOTIDE SEQUENCE [LARGE SCALE GENOMIC DNA]</scope>
    <source>
        <strain evidence="3">NA</strain>
    </source>
</reference>
<evidence type="ECO:0000313" key="3">
    <source>
        <dbReference type="Proteomes" id="UP000004810"/>
    </source>
</evidence>
<protein>
    <recommendedName>
        <fullName evidence="1">Tyrosine-protein phosphatase domain-containing protein</fullName>
    </recommendedName>
</protein>
<dbReference type="Proteomes" id="UP000004810">
    <property type="component" value="Unassembled WGS sequence"/>
</dbReference>
<name>J9F9L3_WUCBA</name>